<accession>A0A542DCB3</accession>
<evidence type="ECO:0000256" key="6">
    <source>
        <dbReference type="ARBA" id="ARBA00022801"/>
    </source>
</evidence>
<sequence>MNWSASRVLAALLVLVLGVLTVPVPAGAAPPSFVTRDGVSQPVYSYADAIRERVWVDTGLDADGDGRTDRVAADVIRPAEAARAGIEVPVIMDASPYYGNLGRGNESERKTYDAQDRPLGFPLFYDNYFVPRGYAVVLVDLAGTNRSQGCLDVGGRAEVATGKAVVDWLNGRAAGYGDGGEPVRADWSSGAVGMIGKSWDGTVANGVAATGVRGLRTIVPIAAISSWYDYFRSDGVAFGYGSYPRQPVSLGRRIESPEASKRCSAVHRELVEGAPANGDVTPLWTERDYVRDAGKVRASVFAVHGLGDLNVKMRHLGQWWESLRVPRKLWLSQTGHVDPFDFRRAEWVHTLHRWFDRWLLDINNGIEREPMASIEREPDTWVQQRSWPVRETATLWPNPGAQPGLGTLGTERPEPGSAAAFTDDPSKGVRDWAARPGEPSAERVLYESGPLRADLHIAGSSSITVTASPSTPTAHLSAALVDYGPATVRDYLGPGEGIRTLGTESCWGATRPGDDPCYRDTETTTTGVDLEVIARGWADLANHASLRESRPLEPGRNYRMTFRLSATDHVIPRGHHLGLIIAGTDRGFSIAPADPSAVRIDLSRTSVRIPATTTPRAGSGQPPVVRPDRLPPEPTVAEFR</sequence>
<dbReference type="Pfam" id="PF08530">
    <property type="entry name" value="PepX_C"/>
    <property type="match status" value="1"/>
</dbReference>
<dbReference type="InterPro" id="IPR013736">
    <property type="entry name" value="Xaa-Pro_dipept_C"/>
</dbReference>
<comment type="catalytic activity">
    <reaction evidence="1">
        <text>Hydrolyzes Xaa-Pro-|- bonds to release unblocked, N-terminal dipeptides from substrates including Ala-Pro-|-p-nitroanilide and (sequentially) Tyr-Pro-|-Phe-Pro-|-Gly-Pro-|-Ile.</text>
        <dbReference type="EC" id="3.4.14.11"/>
    </reaction>
</comment>
<evidence type="ECO:0000313" key="12">
    <source>
        <dbReference type="EMBL" id="TQJ00707.1"/>
    </source>
</evidence>
<evidence type="ECO:0000256" key="4">
    <source>
        <dbReference type="ARBA" id="ARBA00022438"/>
    </source>
</evidence>
<name>A0A542DCB3_AMYCI</name>
<keyword evidence="5" id="KW-0645">Protease</keyword>
<dbReference type="AlphaFoldDB" id="A0A542DCB3"/>
<dbReference type="Gene3D" id="3.40.50.1820">
    <property type="entry name" value="alpha/beta hydrolase"/>
    <property type="match status" value="2"/>
</dbReference>
<reference evidence="12 13" key="1">
    <citation type="submission" date="2019-06" db="EMBL/GenBank/DDBJ databases">
        <title>Sequencing the genomes of 1000 actinobacteria strains.</title>
        <authorList>
            <person name="Klenk H.-P."/>
        </authorList>
    </citation>
    <scope>NUCLEOTIDE SEQUENCE [LARGE SCALE GENOMIC DNA]</scope>
    <source>
        <strain evidence="12 13">DSM 45679</strain>
    </source>
</reference>
<evidence type="ECO:0000256" key="3">
    <source>
        <dbReference type="ARBA" id="ARBA00012463"/>
    </source>
</evidence>
<gene>
    <name evidence="12" type="ORF">FB471_0353</name>
</gene>
<feature type="domain" description="Xaa-Pro dipeptidyl-peptidase C-terminal" evidence="11">
    <location>
        <begin position="352"/>
        <end position="617"/>
    </location>
</feature>
<feature type="chain" id="PRO_5021918416" description="Xaa-Pro dipeptidyl-peptidase" evidence="10">
    <location>
        <begin position="29"/>
        <end position="640"/>
    </location>
</feature>
<dbReference type="GO" id="GO:0008239">
    <property type="term" value="F:dipeptidyl-peptidase activity"/>
    <property type="evidence" value="ECO:0007669"/>
    <property type="project" value="UniProtKB-EC"/>
</dbReference>
<dbReference type="SMART" id="SM00939">
    <property type="entry name" value="PepX_C"/>
    <property type="match status" value="1"/>
</dbReference>
<dbReference type="Proteomes" id="UP000320876">
    <property type="component" value="Unassembled WGS sequence"/>
</dbReference>
<keyword evidence="13" id="KW-1185">Reference proteome</keyword>
<dbReference type="InterPro" id="IPR008252">
    <property type="entry name" value="Pept_S15_Xpro"/>
</dbReference>
<comment type="similarity">
    <text evidence="2">Belongs to the peptidase S15 family.</text>
</comment>
<dbReference type="GO" id="GO:0006508">
    <property type="term" value="P:proteolysis"/>
    <property type="evidence" value="ECO:0007669"/>
    <property type="project" value="UniProtKB-KW"/>
</dbReference>
<dbReference type="Pfam" id="PF02129">
    <property type="entry name" value="Peptidase_S15"/>
    <property type="match status" value="1"/>
</dbReference>
<dbReference type="NCBIfam" id="NF003780">
    <property type="entry name" value="PRK05371.1-1"/>
    <property type="match status" value="1"/>
</dbReference>
<feature type="region of interest" description="Disordered" evidence="9">
    <location>
        <begin position="610"/>
        <end position="640"/>
    </location>
</feature>
<keyword evidence="4" id="KW-0031">Aminopeptidase</keyword>
<dbReference type="InterPro" id="IPR000383">
    <property type="entry name" value="Xaa-Pro-like_dom"/>
</dbReference>
<evidence type="ECO:0000259" key="11">
    <source>
        <dbReference type="SMART" id="SM00939"/>
    </source>
</evidence>
<keyword evidence="10" id="KW-0732">Signal</keyword>
<dbReference type="InterPro" id="IPR029058">
    <property type="entry name" value="AB_hydrolase_fold"/>
</dbReference>
<comment type="caution">
    <text evidence="12">The sequence shown here is derived from an EMBL/GenBank/DDBJ whole genome shotgun (WGS) entry which is preliminary data.</text>
</comment>
<feature type="signal peptide" evidence="10">
    <location>
        <begin position="1"/>
        <end position="28"/>
    </location>
</feature>
<dbReference type="EMBL" id="VFML01000001">
    <property type="protein sequence ID" value="TQJ00707.1"/>
    <property type="molecule type" value="Genomic_DNA"/>
</dbReference>
<dbReference type="PRINTS" id="PR00923">
    <property type="entry name" value="LACTOPTASE"/>
</dbReference>
<evidence type="ECO:0000256" key="5">
    <source>
        <dbReference type="ARBA" id="ARBA00022670"/>
    </source>
</evidence>
<evidence type="ECO:0000256" key="1">
    <source>
        <dbReference type="ARBA" id="ARBA00000123"/>
    </source>
</evidence>
<dbReference type="Gene3D" id="2.60.120.260">
    <property type="entry name" value="Galactose-binding domain-like"/>
    <property type="match status" value="1"/>
</dbReference>
<dbReference type="SUPFAM" id="SSF53474">
    <property type="entry name" value="alpha/beta-Hydrolases"/>
    <property type="match status" value="1"/>
</dbReference>
<evidence type="ECO:0000256" key="8">
    <source>
        <dbReference type="ARBA" id="ARBA00030045"/>
    </source>
</evidence>
<dbReference type="InterPro" id="IPR008979">
    <property type="entry name" value="Galactose-bd-like_sf"/>
</dbReference>
<dbReference type="RefSeq" id="WP_281287378.1">
    <property type="nucleotide sequence ID" value="NZ_VFML01000001.1"/>
</dbReference>
<evidence type="ECO:0000313" key="13">
    <source>
        <dbReference type="Proteomes" id="UP000320876"/>
    </source>
</evidence>
<evidence type="ECO:0000256" key="9">
    <source>
        <dbReference type="SAM" id="MobiDB-lite"/>
    </source>
</evidence>
<protein>
    <recommendedName>
        <fullName evidence="3">Xaa-Pro dipeptidyl-peptidase</fullName>
        <ecNumber evidence="3">3.4.14.11</ecNumber>
    </recommendedName>
    <alternativeName>
        <fullName evidence="8">X-prolyl-dipeptidyl aminopeptidase</fullName>
    </alternativeName>
</protein>
<organism evidence="12 13">
    <name type="scientific">Amycolatopsis cihanbeyliensis</name>
    <dbReference type="NCBI Taxonomy" id="1128664"/>
    <lineage>
        <taxon>Bacteria</taxon>
        <taxon>Bacillati</taxon>
        <taxon>Actinomycetota</taxon>
        <taxon>Actinomycetes</taxon>
        <taxon>Pseudonocardiales</taxon>
        <taxon>Pseudonocardiaceae</taxon>
        <taxon>Amycolatopsis</taxon>
    </lineage>
</organism>
<keyword evidence="6" id="KW-0378">Hydrolase</keyword>
<dbReference type="NCBIfam" id="TIGR00976">
    <property type="entry name" value="CocE_NonD"/>
    <property type="match status" value="1"/>
</dbReference>
<dbReference type="EC" id="3.4.14.11" evidence="3"/>
<dbReference type="InterPro" id="IPR005674">
    <property type="entry name" value="CocE/Ser_esterase"/>
</dbReference>
<dbReference type="GO" id="GO:0004177">
    <property type="term" value="F:aminopeptidase activity"/>
    <property type="evidence" value="ECO:0007669"/>
    <property type="project" value="UniProtKB-KW"/>
</dbReference>
<proteinExistence type="inferred from homology"/>
<evidence type="ECO:0000256" key="10">
    <source>
        <dbReference type="SAM" id="SignalP"/>
    </source>
</evidence>
<dbReference type="SUPFAM" id="SSF49785">
    <property type="entry name" value="Galactose-binding domain-like"/>
    <property type="match status" value="1"/>
</dbReference>
<keyword evidence="7" id="KW-0720">Serine protease</keyword>
<evidence type="ECO:0000256" key="2">
    <source>
        <dbReference type="ARBA" id="ARBA00010819"/>
    </source>
</evidence>
<evidence type="ECO:0000256" key="7">
    <source>
        <dbReference type="ARBA" id="ARBA00022825"/>
    </source>
</evidence>
<dbReference type="GO" id="GO:0008236">
    <property type="term" value="F:serine-type peptidase activity"/>
    <property type="evidence" value="ECO:0007669"/>
    <property type="project" value="UniProtKB-KW"/>
</dbReference>